<dbReference type="KEGG" id="kic:KCMC57_64730"/>
<dbReference type="AlphaFoldDB" id="A0AB33K7D7"/>
<dbReference type="EMBL" id="AP035882">
    <property type="protein sequence ID" value="BFP50105.1"/>
    <property type="molecule type" value="Genomic_DNA"/>
</dbReference>
<geneLocation type="plasmid" evidence="1">
    <name>pCMC57_01</name>
</geneLocation>
<proteinExistence type="predicted"/>
<keyword evidence="1" id="KW-0614">Plasmid</keyword>
<accession>A0AB33K7D7</accession>
<name>A0AB33K7D7_9ACTN</name>
<gene>
    <name evidence="1" type="ORF">KCMC57_64730</name>
</gene>
<organism evidence="1">
    <name type="scientific">Kitasatospora sp. CMC57</name>
    <dbReference type="NCBI Taxonomy" id="3231513"/>
    <lineage>
        <taxon>Bacteria</taxon>
        <taxon>Bacillati</taxon>
        <taxon>Actinomycetota</taxon>
        <taxon>Actinomycetes</taxon>
        <taxon>Kitasatosporales</taxon>
        <taxon>Streptomycetaceae</taxon>
        <taxon>Kitasatospora</taxon>
    </lineage>
</organism>
<dbReference type="RefSeq" id="WP_407992343.1">
    <property type="nucleotide sequence ID" value="NZ_AP035882.1"/>
</dbReference>
<sequence length="273" mass="29704">MTRPVNSRVRHGMPTCGEYGCARAECVAAMRKSRTRRRRLERQGIYQHVPAGPTRRHIEKLVLAGMSVMEVSALSGIAHTTISLVRREVSDTVLRTTADALLGVAVPLQRAGSGLTSWPAVGTMRRLQALAIRGFTLPAIAEELGCSRRRIFMIRSGGRARVRVETHLAVLALYNRWWNADPTEFGVPRDRAAACISNALAHGWASSGHWDEEAIDDPSGFPDWTGACGTAKGYRLHLSCPDVPPPCPPCTNAVPEAQRLLLAGQLEKEVAAA</sequence>
<evidence type="ECO:0008006" key="2">
    <source>
        <dbReference type="Google" id="ProtNLM"/>
    </source>
</evidence>
<evidence type="ECO:0000313" key="1">
    <source>
        <dbReference type="EMBL" id="BFP50105.1"/>
    </source>
</evidence>
<reference evidence="1" key="1">
    <citation type="submission" date="2024-07" db="EMBL/GenBank/DDBJ databases">
        <title>Complete genome sequences of cellulolytic bacteria, Kitasatospora sp. CMC57 and Streptomyces sp. CMC78, isolated from Japanese agricultural soil.</title>
        <authorList>
            <person name="Hashimoto T."/>
            <person name="Ito M."/>
            <person name="Iwamoto M."/>
            <person name="Fukahori D."/>
            <person name="Shoda T."/>
            <person name="Sakoda M."/>
            <person name="Morohoshi T."/>
            <person name="Mitsuboshi M."/>
            <person name="Nishizawa T."/>
        </authorList>
    </citation>
    <scope>NUCLEOTIDE SEQUENCE</scope>
    <source>
        <strain evidence="1">CMC57</strain>
        <plasmid evidence="1">pCMC57_01</plasmid>
    </source>
</reference>
<protein>
    <recommendedName>
        <fullName evidence="2">Helix-turn-helix domain-containing protein</fullName>
    </recommendedName>
</protein>